<dbReference type="Proteomes" id="UP000886879">
    <property type="component" value="Unassembled WGS sequence"/>
</dbReference>
<reference evidence="5" key="1">
    <citation type="submission" date="2020-10" db="EMBL/GenBank/DDBJ databases">
        <authorList>
            <person name="Gilroy R."/>
        </authorList>
    </citation>
    <scope>NUCLEOTIDE SEQUENCE</scope>
    <source>
        <strain evidence="5">ChiGjej2B2-12916</strain>
    </source>
</reference>
<dbReference type="Pfam" id="PF06874">
    <property type="entry name" value="FBPase_2"/>
    <property type="match status" value="1"/>
</dbReference>
<dbReference type="PIRSF" id="PIRSF000906">
    <property type="entry name" value="FBPtase_Bacill"/>
    <property type="match status" value="1"/>
</dbReference>
<dbReference type="EC" id="3.1.3.11" evidence="4"/>
<dbReference type="AlphaFoldDB" id="A0A9D0YUP9"/>
<organism evidence="5 6">
    <name type="scientific">Candidatus Enterenecus faecium</name>
    <dbReference type="NCBI Taxonomy" id="2840780"/>
    <lineage>
        <taxon>Bacteria</taxon>
        <taxon>Bacillati</taxon>
        <taxon>Bacillota</taxon>
        <taxon>Clostridia</taxon>
        <taxon>Eubacteriales</taxon>
        <taxon>Candidatus Enterenecus</taxon>
    </lineage>
</organism>
<comment type="catalytic activity">
    <reaction evidence="4">
        <text>beta-D-fructose 1,6-bisphosphate + H2O = beta-D-fructose 6-phosphate + phosphate</text>
        <dbReference type="Rhea" id="RHEA:11064"/>
        <dbReference type="ChEBI" id="CHEBI:15377"/>
        <dbReference type="ChEBI" id="CHEBI:32966"/>
        <dbReference type="ChEBI" id="CHEBI:43474"/>
        <dbReference type="ChEBI" id="CHEBI:57634"/>
        <dbReference type="EC" id="3.1.3.11"/>
    </reaction>
</comment>
<keyword evidence="1 4" id="KW-0378">Hydrolase</keyword>
<evidence type="ECO:0000313" key="6">
    <source>
        <dbReference type="Proteomes" id="UP000886879"/>
    </source>
</evidence>
<dbReference type="EMBL" id="DVFO01000058">
    <property type="protein sequence ID" value="HIQ61123.1"/>
    <property type="molecule type" value="Genomic_DNA"/>
</dbReference>
<keyword evidence="2 4" id="KW-0464">Manganese</keyword>
<comment type="pathway">
    <text evidence="4">Carbohydrate biosynthesis; gluconeogenesis.</text>
</comment>
<accession>A0A9D0YUP9</accession>
<dbReference type="SUPFAM" id="SSF56300">
    <property type="entry name" value="Metallo-dependent phosphatases"/>
    <property type="match status" value="1"/>
</dbReference>
<proteinExistence type="inferred from homology"/>
<evidence type="ECO:0000256" key="1">
    <source>
        <dbReference type="ARBA" id="ARBA00022801"/>
    </source>
</evidence>
<dbReference type="Gene3D" id="3.60.21.10">
    <property type="match status" value="1"/>
</dbReference>
<keyword evidence="3 4" id="KW-0119">Carbohydrate metabolism</keyword>
<dbReference type="InterPro" id="IPR009164">
    <property type="entry name" value="FBPtase_class3"/>
</dbReference>
<comment type="cofactor">
    <cofactor evidence="4">
        <name>Mn(2+)</name>
        <dbReference type="ChEBI" id="CHEBI:29035"/>
    </cofactor>
</comment>
<name>A0A9D0YUP9_9FIRM</name>
<gene>
    <name evidence="4" type="primary">fbp</name>
    <name evidence="5" type="ORF">IAD31_05960</name>
</gene>
<dbReference type="GO" id="GO:0042132">
    <property type="term" value="F:fructose 1,6-bisphosphate 1-phosphatase activity"/>
    <property type="evidence" value="ECO:0007669"/>
    <property type="project" value="UniProtKB-UniRule"/>
</dbReference>
<evidence type="ECO:0000256" key="3">
    <source>
        <dbReference type="ARBA" id="ARBA00023277"/>
    </source>
</evidence>
<evidence type="ECO:0000256" key="4">
    <source>
        <dbReference type="HAMAP-Rule" id="MF_01854"/>
    </source>
</evidence>
<comment type="caution">
    <text evidence="5">The sequence shown here is derived from an EMBL/GenBank/DDBJ whole genome shotgun (WGS) entry which is preliminary data.</text>
</comment>
<protein>
    <recommendedName>
        <fullName evidence="4">Fructose-1,6-bisphosphatase class 3</fullName>
        <shortName evidence="4">FBPase class 3</shortName>
        <ecNumber evidence="4">3.1.3.11</ecNumber>
    </recommendedName>
    <alternativeName>
        <fullName evidence="4">D-fructose-1,6-bisphosphate 1-phosphohydrolase class 3</fullName>
    </alternativeName>
</protein>
<dbReference type="HAMAP" id="MF_01854">
    <property type="entry name" value="FBPase_class3"/>
    <property type="match status" value="1"/>
</dbReference>
<reference evidence="5" key="2">
    <citation type="journal article" date="2021" name="PeerJ">
        <title>Extensive microbial diversity within the chicken gut microbiome revealed by metagenomics and culture.</title>
        <authorList>
            <person name="Gilroy R."/>
            <person name="Ravi A."/>
            <person name="Getino M."/>
            <person name="Pursley I."/>
            <person name="Horton D.L."/>
            <person name="Alikhan N.F."/>
            <person name="Baker D."/>
            <person name="Gharbi K."/>
            <person name="Hall N."/>
            <person name="Watson M."/>
            <person name="Adriaenssens E.M."/>
            <person name="Foster-Nyarko E."/>
            <person name="Jarju S."/>
            <person name="Secka A."/>
            <person name="Antonio M."/>
            <person name="Oren A."/>
            <person name="Chaudhuri R.R."/>
            <person name="La Ragione R."/>
            <person name="Hildebrand F."/>
            <person name="Pallen M.J."/>
        </authorList>
    </citation>
    <scope>NUCLEOTIDE SEQUENCE</scope>
    <source>
        <strain evidence="5">ChiGjej2B2-12916</strain>
    </source>
</reference>
<evidence type="ECO:0000313" key="5">
    <source>
        <dbReference type="EMBL" id="HIQ61123.1"/>
    </source>
</evidence>
<evidence type="ECO:0000256" key="2">
    <source>
        <dbReference type="ARBA" id="ARBA00023211"/>
    </source>
</evidence>
<comment type="similarity">
    <text evidence="4">Belongs to the FBPase class 3 family.</text>
</comment>
<dbReference type="InterPro" id="IPR029052">
    <property type="entry name" value="Metallo-depent_PP-like"/>
</dbReference>
<sequence length="667" mass="77176">MNQDTNTHGSEQDNLHYLRMLAKQYPTVQAASTEIINLQAILILPKGTEHFISDVHGEYEAFQHILNSASGVVREKIDQLFATSVSKADRDQLATLIYYPREKLEELQSRMNQEDMEEWYRLTFHRLIEICCLVSSKYTRSKVRKAMPREYAYIIDELIHTHYEDTDKRDYYENIISTIIELDRAGDFLVQLCQLIKRLAVDHLHIVGDIFDRGPGADIILDALMDHHSVDIQWGNHDVLWMGAASGSRTLVATVLVNSLRYNNLDVIETGYGISLRPLSVFAAEVYKDCDVSRFEVKLSREDEENYNERDKRLAAQMYKAITIILFKLEGQKIMRNPCFRMDDRLLLDKINYEDKTVVVDGKTYAMEDTDFPTVDPADPYTLTPEEEKLINQLTRSFRHSEKLQRHVRFLYSKGSLYQVFNGNLLFHGCIPMTEEGEFMRFSIGCDSLGGKEFLDFADLAARRAYYDKVGSPERQFGMDFLWFLWAGRNSPIFGRDRMTTFERRFIADESTWTEQKNAYYRLYHDPQVCEKILHEFGLEGAHSHIINGHIPVKSKKGESPVKGGGKLIVIDGGFCKAYQKTTGIAGYTLIYNSNFMRLVSHQPFAGRERAIHENWDISSSSEIFERMEQRMKIRQTDVGRQLLEQIRDLKDLVAAYRAGEIVENHS</sequence>
<dbReference type="GO" id="GO:0006094">
    <property type="term" value="P:gluconeogenesis"/>
    <property type="evidence" value="ECO:0007669"/>
    <property type="project" value="UniProtKB-UniRule"/>
</dbReference>